<dbReference type="PANTHER" id="PTHR47432:SF1">
    <property type="entry name" value="CELL WALL ASSEMBLY REGULATOR SMI1"/>
    <property type="match status" value="1"/>
</dbReference>
<dbReference type="InterPro" id="IPR037883">
    <property type="entry name" value="Knr4/Smi1-like_sf"/>
</dbReference>
<dbReference type="InterPro" id="IPR051873">
    <property type="entry name" value="KNR4/SMI1_regulator"/>
</dbReference>
<dbReference type="PANTHER" id="PTHR47432">
    <property type="entry name" value="CELL WALL ASSEMBLY REGULATOR SMI1"/>
    <property type="match status" value="1"/>
</dbReference>
<keyword evidence="3" id="KW-1185">Reference proteome</keyword>
<dbReference type="InterPro" id="IPR018958">
    <property type="entry name" value="Knr4/Smi1-like_dom"/>
</dbReference>
<dbReference type="SMART" id="SM00860">
    <property type="entry name" value="SMI1_KNR4"/>
    <property type="match status" value="1"/>
</dbReference>
<protein>
    <submittedName>
        <fullName evidence="2">SMI1/KNR4 family protein</fullName>
    </submittedName>
</protein>
<dbReference type="EMBL" id="JAQFWQ010000149">
    <property type="protein sequence ID" value="MDA2814870.1"/>
    <property type="molecule type" value="Genomic_DNA"/>
</dbReference>
<evidence type="ECO:0000313" key="2">
    <source>
        <dbReference type="EMBL" id="MDA2814870.1"/>
    </source>
</evidence>
<accession>A0ABT4UD10</accession>
<dbReference type="Pfam" id="PF09346">
    <property type="entry name" value="SMI1_KNR4"/>
    <property type="match status" value="1"/>
</dbReference>
<reference evidence="2 3" key="1">
    <citation type="submission" date="2023-01" db="EMBL/GenBank/DDBJ databases">
        <title>Draft genome sequence of Nocardiopsis sp. RSe5-2 isolated from halophytes.</title>
        <authorList>
            <person name="Duangmal K."/>
            <person name="Chantavorakit T."/>
        </authorList>
    </citation>
    <scope>NUCLEOTIDE SEQUENCE [LARGE SCALE GENOMIC DNA]</scope>
    <source>
        <strain evidence="2 3">RSe5-2</strain>
    </source>
</reference>
<dbReference type="Proteomes" id="UP001527866">
    <property type="component" value="Unassembled WGS sequence"/>
</dbReference>
<name>A0ABT4UD10_9ACTN</name>
<proteinExistence type="predicted"/>
<comment type="caution">
    <text evidence="2">The sequence shown here is derived from an EMBL/GenBank/DDBJ whole genome shotgun (WGS) entry which is preliminary data.</text>
</comment>
<gene>
    <name evidence="2" type="ORF">O4J56_29765</name>
</gene>
<dbReference type="RefSeq" id="WP_270690403.1">
    <property type="nucleotide sequence ID" value="NZ_JAQFWQ010000149.1"/>
</dbReference>
<sequence length="200" mass="21919">MTNGAAFPQSSVPASWARIDTWLRRHAPTDFALLRPPADPEAVEAAQSEMGVRFPPDLLASLACHDGKEEGIQGWSPVLPKPPLPVAGIAAHWRMCVDEYDPAEEEDLLEDGEEPWWHPSWIPWAALGGDSQVIDMRPGPDQGRLGSAVHDDRGGFERAWPSLGAYLEEVADALENGGLVDGMLSPRVDSEGRLRWERAL</sequence>
<evidence type="ECO:0000313" key="3">
    <source>
        <dbReference type="Proteomes" id="UP001527866"/>
    </source>
</evidence>
<evidence type="ECO:0000259" key="1">
    <source>
        <dbReference type="SMART" id="SM00860"/>
    </source>
</evidence>
<feature type="domain" description="Knr4/Smi1-like" evidence="1">
    <location>
        <begin position="37"/>
        <end position="169"/>
    </location>
</feature>
<organism evidence="2 3">
    <name type="scientific">Nocardiopsis endophytica</name>
    <dbReference type="NCBI Taxonomy" id="3018445"/>
    <lineage>
        <taxon>Bacteria</taxon>
        <taxon>Bacillati</taxon>
        <taxon>Actinomycetota</taxon>
        <taxon>Actinomycetes</taxon>
        <taxon>Streptosporangiales</taxon>
        <taxon>Nocardiopsidaceae</taxon>
        <taxon>Nocardiopsis</taxon>
    </lineage>
</organism>
<dbReference type="SUPFAM" id="SSF160631">
    <property type="entry name" value="SMI1/KNR4-like"/>
    <property type="match status" value="1"/>
</dbReference>